<dbReference type="PANTHER" id="PTHR35024:SF4">
    <property type="entry name" value="POLYMER-FORMING CYTOSKELETAL PROTEIN"/>
    <property type="match status" value="1"/>
</dbReference>
<gene>
    <name evidence="3" type="ORF">CL55_00004860</name>
</gene>
<protein>
    <submittedName>
        <fullName evidence="3">Integral membrane protein CcmA involved in cell shape determination</fullName>
    </submittedName>
</protein>
<name>A0A0E3UZY8_9BURK</name>
<dbReference type="STRING" id="1835254.CL55_00004860"/>
<dbReference type="PANTHER" id="PTHR35024">
    <property type="entry name" value="HYPOTHETICAL CYTOSOLIC PROTEIN"/>
    <property type="match status" value="1"/>
</dbReference>
<evidence type="ECO:0000256" key="1">
    <source>
        <dbReference type="ARBA" id="ARBA00044755"/>
    </source>
</evidence>
<dbReference type="EMBL" id="CP007501">
    <property type="protein sequence ID" value="AKD24819.1"/>
    <property type="molecule type" value="Genomic_DNA"/>
</dbReference>
<dbReference type="HOGENOM" id="CLU_1693871_0_0_4"/>
<reference evidence="3 4" key="1">
    <citation type="submission" date="2014-03" db="EMBL/GenBank/DDBJ databases">
        <title>Genome of Polynucleobacter strain MWH-MoK4.</title>
        <authorList>
            <person name="Hahn M.W."/>
        </authorList>
    </citation>
    <scope>NUCLEOTIDE SEQUENCE [LARGE SCALE GENOMIC DNA]</scope>
    <source>
        <strain evidence="3 4">MWH-MoK4</strain>
    </source>
</reference>
<dbReference type="Pfam" id="PF04519">
    <property type="entry name" value="Bactofilin"/>
    <property type="match status" value="1"/>
</dbReference>
<sequence length="155" mass="16852">MSIFSKNSTSQNNPEQDMQEQTDNFSQSNAPEELESEPVDQNFRSEMPTRSPINTKPSILSEGFTFEGTIVSDGVLNISGIVRGKVTAKSVLIDSTGQVDGELNTENLVIKGNLKGDVNCDDLNVGPLANVSGNINYKYIHIQRGGKISGKFNKN</sequence>
<accession>A0A0E3UZY8</accession>
<proteinExistence type="inferred from homology"/>
<dbReference type="InterPro" id="IPR007607">
    <property type="entry name" value="BacA/B"/>
</dbReference>
<dbReference type="AlphaFoldDB" id="A0A0E3UZY8"/>
<dbReference type="OrthoDB" id="9132916at2"/>
<evidence type="ECO:0000256" key="2">
    <source>
        <dbReference type="SAM" id="MobiDB-lite"/>
    </source>
</evidence>
<dbReference type="PATRIC" id="fig|576611.7.peg.491"/>
<keyword evidence="4" id="KW-1185">Reference proteome</keyword>
<evidence type="ECO:0000313" key="3">
    <source>
        <dbReference type="EMBL" id="AKD24819.1"/>
    </source>
</evidence>
<dbReference type="RefSeq" id="WP_052728729.1">
    <property type="nucleotide sequence ID" value="NZ_CP007501.1"/>
</dbReference>
<evidence type="ECO:0000313" key="4">
    <source>
        <dbReference type="Proteomes" id="UP000061135"/>
    </source>
</evidence>
<organism evidence="3 4">
    <name type="scientific">Polynucleobacter duraquae</name>
    <dbReference type="NCBI Taxonomy" id="1835254"/>
    <lineage>
        <taxon>Bacteria</taxon>
        <taxon>Pseudomonadati</taxon>
        <taxon>Pseudomonadota</taxon>
        <taxon>Betaproteobacteria</taxon>
        <taxon>Burkholderiales</taxon>
        <taxon>Burkholderiaceae</taxon>
        <taxon>Polynucleobacter</taxon>
    </lineage>
</organism>
<dbReference type="KEGG" id="pdq:CL55_00004860"/>
<feature type="compositionally biased region" description="Polar residues" evidence="2">
    <location>
        <begin position="1"/>
        <end position="30"/>
    </location>
</feature>
<dbReference type="Proteomes" id="UP000061135">
    <property type="component" value="Chromosome"/>
</dbReference>
<feature type="region of interest" description="Disordered" evidence="2">
    <location>
        <begin position="1"/>
        <end position="58"/>
    </location>
</feature>
<comment type="similarity">
    <text evidence="1">Belongs to the bactofilin family.</text>
</comment>